<comment type="cofactor">
    <cofactor evidence="5">
        <name>Mg(2+)</name>
        <dbReference type="ChEBI" id="CHEBI:18420"/>
    </cofactor>
</comment>
<dbReference type="GO" id="GO:0005524">
    <property type="term" value="F:ATP binding"/>
    <property type="evidence" value="ECO:0007669"/>
    <property type="project" value="UniProtKB-KW"/>
</dbReference>
<dbReference type="PIRSF" id="PIRSF006806">
    <property type="entry name" value="FTHF_cligase"/>
    <property type="match status" value="1"/>
</dbReference>
<feature type="binding site" evidence="4">
    <location>
        <begin position="10"/>
        <end position="14"/>
    </location>
    <ligand>
        <name>ATP</name>
        <dbReference type="ChEBI" id="CHEBI:30616"/>
    </ligand>
</feature>
<keyword evidence="6" id="KW-0436">Ligase</keyword>
<keyword evidence="3 4" id="KW-0067">ATP-binding</keyword>
<dbReference type="Gene3D" id="3.40.50.10420">
    <property type="entry name" value="NagB/RpiA/CoA transferase-like"/>
    <property type="match status" value="1"/>
</dbReference>
<dbReference type="InterPro" id="IPR024185">
    <property type="entry name" value="FTHF_cligase-like_sf"/>
</dbReference>
<keyword evidence="5" id="KW-0479">Metal-binding</keyword>
<feature type="binding site" evidence="4">
    <location>
        <begin position="142"/>
        <end position="150"/>
    </location>
    <ligand>
        <name>ATP</name>
        <dbReference type="ChEBI" id="CHEBI:30616"/>
    </ligand>
</feature>
<proteinExistence type="inferred from homology"/>
<sequence>METDEARALKKALRQEMLTKRRTHLAERAQRSKRIVEHVLNSNVWQVAHTVAMFYPMEEEVDLGPLLTLAGDEKTGKIVLLPKMNRKDAPLDFYPYGAHTVFKQHRFGPLEPQPLSTDIPFPLEEVDLVLIPLLAFDCRGTRLGYGGGYYDRTLPFMKRSFRLGVAFHYQLLSDLPKAPWDISLHAVVTDEGLFEIPC</sequence>
<keyword evidence="5" id="KW-0460">Magnesium</keyword>
<dbReference type="InterPro" id="IPR002698">
    <property type="entry name" value="FTHF_cligase"/>
</dbReference>
<evidence type="ECO:0000313" key="6">
    <source>
        <dbReference type="EMBL" id="PTQ56211.1"/>
    </source>
</evidence>
<dbReference type="GO" id="GO:0030272">
    <property type="term" value="F:5-formyltetrahydrofolate cyclo-ligase activity"/>
    <property type="evidence" value="ECO:0007669"/>
    <property type="project" value="UniProtKB-EC"/>
</dbReference>
<evidence type="ECO:0000256" key="2">
    <source>
        <dbReference type="ARBA" id="ARBA00022741"/>
    </source>
</evidence>
<comment type="catalytic activity">
    <reaction evidence="5">
        <text>(6S)-5-formyl-5,6,7,8-tetrahydrofolate + ATP = (6R)-5,10-methenyltetrahydrofolate + ADP + phosphate</text>
        <dbReference type="Rhea" id="RHEA:10488"/>
        <dbReference type="ChEBI" id="CHEBI:30616"/>
        <dbReference type="ChEBI" id="CHEBI:43474"/>
        <dbReference type="ChEBI" id="CHEBI:57455"/>
        <dbReference type="ChEBI" id="CHEBI:57457"/>
        <dbReference type="ChEBI" id="CHEBI:456216"/>
        <dbReference type="EC" id="6.3.3.2"/>
    </reaction>
</comment>
<dbReference type="PANTHER" id="PTHR23407:SF1">
    <property type="entry name" value="5-FORMYLTETRAHYDROFOLATE CYCLO-LIGASE"/>
    <property type="match status" value="1"/>
</dbReference>
<comment type="similarity">
    <text evidence="1 5">Belongs to the 5-formyltetrahydrofolate cyclo-ligase family.</text>
</comment>
<dbReference type="EC" id="6.3.3.2" evidence="5"/>
<dbReference type="GO" id="GO:0046872">
    <property type="term" value="F:metal ion binding"/>
    <property type="evidence" value="ECO:0007669"/>
    <property type="project" value="UniProtKB-KW"/>
</dbReference>
<dbReference type="GO" id="GO:0009396">
    <property type="term" value="P:folic acid-containing compound biosynthetic process"/>
    <property type="evidence" value="ECO:0007669"/>
    <property type="project" value="TreeGrafter"/>
</dbReference>
<dbReference type="Pfam" id="PF01812">
    <property type="entry name" value="5-FTHF_cyc-lig"/>
    <property type="match status" value="1"/>
</dbReference>
<dbReference type="PANTHER" id="PTHR23407">
    <property type="entry name" value="ATPASE INHIBITOR/5-FORMYLTETRAHYDROFOLATE CYCLO-LIGASE"/>
    <property type="match status" value="1"/>
</dbReference>
<keyword evidence="2 4" id="KW-0547">Nucleotide-binding</keyword>
<dbReference type="GO" id="GO:0035999">
    <property type="term" value="P:tetrahydrofolate interconversion"/>
    <property type="evidence" value="ECO:0007669"/>
    <property type="project" value="TreeGrafter"/>
</dbReference>
<name>A0A2R6Y0L1_9BACL</name>
<organism evidence="6 7">
    <name type="scientific">Candidatus Carbonibacillus altaicus</name>
    <dbReference type="NCBI Taxonomy" id="2163959"/>
    <lineage>
        <taxon>Bacteria</taxon>
        <taxon>Bacillati</taxon>
        <taxon>Bacillota</taxon>
        <taxon>Bacilli</taxon>
        <taxon>Bacillales</taxon>
        <taxon>Candidatus Carbonibacillus</taxon>
    </lineage>
</organism>
<dbReference type="InterPro" id="IPR037171">
    <property type="entry name" value="NagB/RpiA_transferase-like"/>
</dbReference>
<dbReference type="EMBL" id="PEBX01000039">
    <property type="protein sequence ID" value="PTQ56211.1"/>
    <property type="molecule type" value="Genomic_DNA"/>
</dbReference>
<reference evidence="7" key="1">
    <citation type="journal article" date="2018" name="Sci. Rep.">
        <title>Lignite coal burning seam in the remote Altai Mountains harbors a hydrogen-driven thermophilic microbial community.</title>
        <authorList>
            <person name="Kadnikov V.V."/>
            <person name="Mardanov A.V."/>
            <person name="Ivasenko D.A."/>
            <person name="Antsiferov D.V."/>
            <person name="Beletsky A.V."/>
            <person name="Karnachuk O.V."/>
            <person name="Ravin N.V."/>
        </authorList>
    </citation>
    <scope>NUCLEOTIDE SEQUENCE [LARGE SCALE GENOMIC DNA]</scope>
</reference>
<evidence type="ECO:0000256" key="3">
    <source>
        <dbReference type="ARBA" id="ARBA00022840"/>
    </source>
</evidence>
<comment type="caution">
    <text evidence="6">The sequence shown here is derived from an EMBL/GenBank/DDBJ whole genome shotgun (WGS) entry which is preliminary data.</text>
</comment>
<evidence type="ECO:0000256" key="4">
    <source>
        <dbReference type="PIRSR" id="PIRSR006806-1"/>
    </source>
</evidence>
<gene>
    <name evidence="6" type="ORF">BSOLF_0598</name>
</gene>
<accession>A0A2R6Y0L1</accession>
<dbReference type="NCBIfam" id="TIGR02727">
    <property type="entry name" value="MTHFS_bact"/>
    <property type="match status" value="1"/>
</dbReference>
<evidence type="ECO:0000313" key="7">
    <source>
        <dbReference type="Proteomes" id="UP000244338"/>
    </source>
</evidence>
<dbReference type="AlphaFoldDB" id="A0A2R6Y0L1"/>
<protein>
    <recommendedName>
        <fullName evidence="5">5-formyltetrahydrofolate cyclo-ligase</fullName>
        <ecNumber evidence="5">6.3.3.2</ecNumber>
    </recommendedName>
</protein>
<evidence type="ECO:0000256" key="1">
    <source>
        <dbReference type="ARBA" id="ARBA00010638"/>
    </source>
</evidence>
<dbReference type="SUPFAM" id="SSF100950">
    <property type="entry name" value="NagB/RpiA/CoA transferase-like"/>
    <property type="match status" value="1"/>
</dbReference>
<evidence type="ECO:0000256" key="5">
    <source>
        <dbReference type="RuleBase" id="RU361279"/>
    </source>
</evidence>
<dbReference type="Proteomes" id="UP000244338">
    <property type="component" value="Unassembled WGS sequence"/>
</dbReference>
<feature type="binding site" evidence="4">
    <location>
        <position position="60"/>
    </location>
    <ligand>
        <name>substrate</name>
    </ligand>
</feature>